<proteinExistence type="predicted"/>
<protein>
    <recommendedName>
        <fullName evidence="1">Butirosin biosynthesis protein H N-terminal domain-containing protein</fullName>
    </recommendedName>
</protein>
<accession>A0A4R0H8Z8</accession>
<dbReference type="RefSeq" id="WP_131343664.1">
    <property type="nucleotide sequence ID" value="NZ_SJJZ01000003.1"/>
</dbReference>
<name>A0A4R0H8Z8_9ACTN</name>
<dbReference type="InterPro" id="IPR026935">
    <property type="entry name" value="BtrH_N"/>
</dbReference>
<keyword evidence="3" id="KW-1185">Reference proteome</keyword>
<dbReference type="Pfam" id="PF14399">
    <property type="entry name" value="BtrH_N"/>
    <property type="match status" value="1"/>
</dbReference>
<feature type="domain" description="Butirosin biosynthesis protein H N-terminal" evidence="1">
    <location>
        <begin position="16"/>
        <end position="141"/>
    </location>
</feature>
<evidence type="ECO:0000313" key="2">
    <source>
        <dbReference type="EMBL" id="TCC06308.1"/>
    </source>
</evidence>
<dbReference type="OrthoDB" id="3356918at2"/>
<dbReference type="Proteomes" id="UP000292346">
    <property type="component" value="Unassembled WGS sequence"/>
</dbReference>
<organism evidence="2 3">
    <name type="scientific">Kribbella soli</name>
    <dbReference type="NCBI Taxonomy" id="1124743"/>
    <lineage>
        <taxon>Bacteria</taxon>
        <taxon>Bacillati</taxon>
        <taxon>Actinomycetota</taxon>
        <taxon>Actinomycetes</taxon>
        <taxon>Propionibacteriales</taxon>
        <taxon>Kribbellaceae</taxon>
        <taxon>Kribbella</taxon>
    </lineage>
</organism>
<evidence type="ECO:0000313" key="3">
    <source>
        <dbReference type="Proteomes" id="UP000292346"/>
    </source>
</evidence>
<comment type="caution">
    <text evidence="2">The sequence shown here is derived from an EMBL/GenBank/DDBJ whole genome shotgun (WGS) entry which is preliminary data.</text>
</comment>
<evidence type="ECO:0000259" key="1">
    <source>
        <dbReference type="Pfam" id="PF14399"/>
    </source>
</evidence>
<gene>
    <name evidence="2" type="ORF">E0H45_30760</name>
</gene>
<reference evidence="2 3" key="1">
    <citation type="submission" date="2019-02" db="EMBL/GenBank/DDBJ databases">
        <title>Kribbella capetownensis sp. nov. and Kribbella speibonae sp. nov., isolated from soil.</title>
        <authorList>
            <person name="Curtis S.M."/>
            <person name="Norton I."/>
            <person name="Everest G.J."/>
            <person name="Meyers P.R."/>
        </authorList>
    </citation>
    <scope>NUCLEOTIDE SEQUENCE [LARGE SCALE GENOMIC DNA]</scope>
    <source>
        <strain evidence="2 3">KCTC 29219</strain>
    </source>
</reference>
<dbReference type="AlphaFoldDB" id="A0A4R0H8Z8"/>
<dbReference type="EMBL" id="SJJZ01000003">
    <property type="protein sequence ID" value="TCC06308.1"/>
    <property type="molecule type" value="Genomic_DNA"/>
</dbReference>
<sequence>MSSRPALEQWYRDPVSCLQSTLATLLLAQGQEPLEVLGLGWGFLHLPGDVRAEEFYWPTRTPEDPVAGVLAHHPVTSRWRAADPEQPLADLQAALAAGKLPVVAVDNFHLPFRPAYHDVHSAHLLVISAIDEERELVRVSDAMPPAYQGALSIPDLLKAWTSPNPREQEAFFSGAQISGRWLDIDLGGPYPPLDRGRLRAALKTNADRFAATGDPRGGLAGLAAFSEELVAAAGSGNGAVLEEAYTFGWGVQAQSAVHGELLRDCAVSWKLPGLAEAGRKVEQVAHAWTPVRVTSAYGRVSPQDWIVELQRHTRRLQLAYRDALATVDEALEEL</sequence>